<dbReference type="InterPro" id="IPR037523">
    <property type="entry name" value="VOC_core"/>
</dbReference>
<dbReference type="PANTHER" id="PTHR43048:SF4">
    <property type="entry name" value="RING-CLEAVING DIOXYGENASE-RELATED"/>
    <property type="match status" value="1"/>
</dbReference>
<dbReference type="Gene3D" id="3.10.180.10">
    <property type="entry name" value="2,3-Dihydroxybiphenyl 1,2-Dioxygenase, domain 1"/>
    <property type="match status" value="1"/>
</dbReference>
<dbReference type="GO" id="GO:0046491">
    <property type="term" value="P:L-methylmalonyl-CoA metabolic process"/>
    <property type="evidence" value="ECO:0007669"/>
    <property type="project" value="TreeGrafter"/>
</dbReference>
<keyword evidence="4" id="KW-1185">Reference proteome</keyword>
<feature type="domain" description="VOC" evidence="2">
    <location>
        <begin position="2"/>
        <end position="127"/>
    </location>
</feature>
<sequence>MKFSHVRLLVSNVQECFYFYKDVLGFDIVWGDENSPYVEFETGNTKIAINERRMIAEVVGKSNSPSEVDSQDNIALIFAVEDVDRYFRVLRDKGVNFINEPQTREDWGIRLAHFRDPAGNLIEINQGL</sequence>
<organism evidence="3 4">
    <name type="scientific">Candidatus Cohnella colombiensis</name>
    <dbReference type="NCBI Taxonomy" id="3121368"/>
    <lineage>
        <taxon>Bacteria</taxon>
        <taxon>Bacillati</taxon>
        <taxon>Bacillota</taxon>
        <taxon>Bacilli</taxon>
        <taxon>Bacillales</taxon>
        <taxon>Paenibacillaceae</taxon>
        <taxon>Cohnella</taxon>
    </lineage>
</organism>
<name>A0AA95F1S7_9BACL</name>
<dbReference type="GO" id="GO:0004493">
    <property type="term" value="F:methylmalonyl-CoA epimerase activity"/>
    <property type="evidence" value="ECO:0007669"/>
    <property type="project" value="TreeGrafter"/>
</dbReference>
<dbReference type="CDD" id="cd07264">
    <property type="entry name" value="VOC_like"/>
    <property type="match status" value="1"/>
</dbReference>
<evidence type="ECO:0000259" key="2">
    <source>
        <dbReference type="PROSITE" id="PS51819"/>
    </source>
</evidence>
<dbReference type="InterPro" id="IPR029068">
    <property type="entry name" value="Glyas_Bleomycin-R_OHBP_Dase"/>
</dbReference>
<dbReference type="PROSITE" id="PS51819">
    <property type="entry name" value="VOC"/>
    <property type="match status" value="1"/>
</dbReference>
<accession>A0AA95F1S7</accession>
<reference evidence="3" key="1">
    <citation type="submission" date="2023-03" db="EMBL/GenBank/DDBJ databases">
        <title>Andean soil-derived lignocellulolytic bacterial consortium as a source of novel taxa and putative plastic-active enzymes.</title>
        <authorList>
            <person name="Diaz-Garcia L."/>
            <person name="Chuvochina M."/>
            <person name="Feuerriegel G."/>
            <person name="Bunk B."/>
            <person name="Sproer C."/>
            <person name="Streit W.R."/>
            <person name="Rodriguez L.M."/>
            <person name="Overmann J."/>
            <person name="Jimenez D.J."/>
        </authorList>
    </citation>
    <scope>NUCLEOTIDE SEQUENCE</scope>
    <source>
        <strain evidence="3">MAG 2441</strain>
    </source>
</reference>
<dbReference type="GO" id="GO:0046872">
    <property type="term" value="F:metal ion binding"/>
    <property type="evidence" value="ECO:0007669"/>
    <property type="project" value="UniProtKB-KW"/>
</dbReference>
<dbReference type="AlphaFoldDB" id="A0AA95F1S7"/>
<dbReference type="PANTHER" id="PTHR43048">
    <property type="entry name" value="METHYLMALONYL-COA EPIMERASE"/>
    <property type="match status" value="1"/>
</dbReference>
<protein>
    <submittedName>
        <fullName evidence="3">VOC family protein</fullName>
    </submittedName>
</protein>
<evidence type="ECO:0000313" key="4">
    <source>
        <dbReference type="Proteomes" id="UP001178662"/>
    </source>
</evidence>
<keyword evidence="1" id="KW-0479">Metal-binding</keyword>
<dbReference type="InterPro" id="IPR004360">
    <property type="entry name" value="Glyas_Fos-R_dOase_dom"/>
</dbReference>
<dbReference type="InterPro" id="IPR051785">
    <property type="entry name" value="MMCE/EMCE_epimerase"/>
</dbReference>
<proteinExistence type="predicted"/>
<evidence type="ECO:0000313" key="3">
    <source>
        <dbReference type="EMBL" id="WEK56097.1"/>
    </source>
</evidence>
<dbReference type="Pfam" id="PF00903">
    <property type="entry name" value="Glyoxalase"/>
    <property type="match status" value="1"/>
</dbReference>
<dbReference type="EMBL" id="CP119317">
    <property type="protein sequence ID" value="WEK56097.1"/>
    <property type="molecule type" value="Genomic_DNA"/>
</dbReference>
<evidence type="ECO:0000256" key="1">
    <source>
        <dbReference type="ARBA" id="ARBA00022723"/>
    </source>
</evidence>
<gene>
    <name evidence="3" type="ORF">P0Y55_08630</name>
</gene>
<dbReference type="SUPFAM" id="SSF54593">
    <property type="entry name" value="Glyoxalase/Bleomycin resistance protein/Dihydroxybiphenyl dioxygenase"/>
    <property type="match status" value="1"/>
</dbReference>
<dbReference type="Proteomes" id="UP001178662">
    <property type="component" value="Chromosome"/>
</dbReference>